<proteinExistence type="predicted"/>
<dbReference type="KEGG" id="ssua:FPZ54_03210"/>
<dbReference type="Pfam" id="PF21880">
    <property type="entry name" value="DUF6916"/>
    <property type="match status" value="1"/>
</dbReference>
<sequence length="99" mass="10813">MNDGLTLEDFEPLIGQPFRMAYPGHAEALTLTAARVAATVPPSGMRQGFLLTFAGESRDVLLGQHSYRLENDALGMLEIFLVPIDRLPDGNFAYEAVFG</sequence>
<evidence type="ECO:0000313" key="2">
    <source>
        <dbReference type="EMBL" id="QDX25128.1"/>
    </source>
</evidence>
<dbReference type="OrthoDB" id="8480790at2"/>
<evidence type="ECO:0000313" key="3">
    <source>
        <dbReference type="Proteomes" id="UP000318055"/>
    </source>
</evidence>
<keyword evidence="3" id="KW-1185">Reference proteome</keyword>
<dbReference type="InterPro" id="IPR054209">
    <property type="entry name" value="DUF6916"/>
</dbReference>
<dbReference type="RefSeq" id="WP_145844924.1">
    <property type="nucleotide sequence ID" value="NZ_CP042239.1"/>
</dbReference>
<dbReference type="AlphaFoldDB" id="A0A518RCF1"/>
<name>A0A518RCF1_9SPHN</name>
<gene>
    <name evidence="2" type="ORF">FPZ54_03210</name>
</gene>
<organism evidence="2 3">
    <name type="scientific">Sphingomonas suaedae</name>
    <dbReference type="NCBI Taxonomy" id="2599297"/>
    <lineage>
        <taxon>Bacteria</taxon>
        <taxon>Pseudomonadati</taxon>
        <taxon>Pseudomonadota</taxon>
        <taxon>Alphaproteobacteria</taxon>
        <taxon>Sphingomonadales</taxon>
        <taxon>Sphingomonadaceae</taxon>
        <taxon>Sphingomonas</taxon>
    </lineage>
</organism>
<feature type="domain" description="DUF6916" evidence="1">
    <location>
        <begin position="5"/>
        <end position="98"/>
    </location>
</feature>
<protein>
    <recommendedName>
        <fullName evidence="1">DUF6916 domain-containing protein</fullName>
    </recommendedName>
</protein>
<dbReference type="Proteomes" id="UP000318055">
    <property type="component" value="Chromosome"/>
</dbReference>
<reference evidence="2 3" key="1">
    <citation type="submission" date="2019-07" db="EMBL/GenBank/DDBJ databases">
        <title>Sphingomonas alkalisoli sp. nov., isolated from rhizosphere soil of Suaedae salsa.</title>
        <authorList>
            <person name="Zhang H."/>
            <person name="Xu L."/>
            <person name="Zhang J.-X."/>
            <person name="Sun J.-Q."/>
        </authorList>
    </citation>
    <scope>NUCLEOTIDE SEQUENCE [LARGE SCALE GENOMIC DNA]</scope>
    <source>
        <strain evidence="2 3">XS-10</strain>
    </source>
</reference>
<accession>A0A518RCF1</accession>
<evidence type="ECO:0000259" key="1">
    <source>
        <dbReference type="Pfam" id="PF21880"/>
    </source>
</evidence>
<dbReference type="EMBL" id="CP042239">
    <property type="protein sequence ID" value="QDX25128.1"/>
    <property type="molecule type" value="Genomic_DNA"/>
</dbReference>